<evidence type="ECO:0000256" key="1">
    <source>
        <dbReference type="ARBA" id="ARBA00004123"/>
    </source>
</evidence>
<dbReference type="Proteomes" id="UP001328107">
    <property type="component" value="Unassembled WGS sequence"/>
</dbReference>
<feature type="domain" description="WHIM2" evidence="6">
    <location>
        <begin position="770"/>
        <end position="855"/>
    </location>
</feature>
<dbReference type="Pfam" id="PF10537">
    <property type="entry name" value="WAC_Acf1_DNA_bd"/>
    <property type="match status" value="1"/>
</dbReference>
<comment type="caution">
    <text evidence="7">The sequence shown here is derived from an EMBL/GenBank/DDBJ whole genome shotgun (WGS) entry which is preliminary data.</text>
</comment>
<feature type="non-terminal residue" evidence="7">
    <location>
        <position position="1"/>
    </location>
</feature>
<proteinExistence type="predicted"/>
<dbReference type="EMBL" id="BTRK01000004">
    <property type="protein sequence ID" value="GMR48153.1"/>
    <property type="molecule type" value="Genomic_DNA"/>
</dbReference>
<feature type="coiled-coil region" evidence="3">
    <location>
        <begin position="681"/>
        <end position="761"/>
    </location>
</feature>
<accession>A0AAN5CPA4</accession>
<feature type="region of interest" description="Disordered" evidence="4">
    <location>
        <begin position="209"/>
        <end position="293"/>
    </location>
</feature>
<evidence type="ECO:0000256" key="2">
    <source>
        <dbReference type="ARBA" id="ARBA00023242"/>
    </source>
</evidence>
<dbReference type="AlphaFoldDB" id="A0AAN5CPA4"/>
<evidence type="ECO:0000256" key="4">
    <source>
        <dbReference type="SAM" id="MobiDB-lite"/>
    </source>
</evidence>
<feature type="region of interest" description="Disordered" evidence="4">
    <location>
        <begin position="588"/>
        <end position="632"/>
    </location>
</feature>
<keyword evidence="3" id="KW-0175">Coiled coil</keyword>
<feature type="compositionally biased region" description="Basic and acidic residues" evidence="4">
    <location>
        <begin position="1006"/>
        <end position="1021"/>
    </location>
</feature>
<comment type="subcellular location">
    <subcellularLocation>
        <location evidence="1">Nucleus</location>
    </subcellularLocation>
</comment>
<dbReference type="Pfam" id="PF15613">
    <property type="entry name" value="WSD"/>
    <property type="match status" value="1"/>
</dbReference>
<protein>
    <submittedName>
        <fullName evidence="7">Uncharacterized protein</fullName>
    </submittedName>
</protein>
<keyword evidence="2" id="KW-0539">Nucleus</keyword>
<keyword evidence="8" id="KW-1185">Reference proteome</keyword>
<dbReference type="InterPro" id="IPR013136">
    <property type="entry name" value="WSTF_Acf1_Cbp146"/>
</dbReference>
<evidence type="ECO:0000313" key="7">
    <source>
        <dbReference type="EMBL" id="GMR48153.1"/>
    </source>
</evidence>
<feature type="compositionally biased region" description="Polar residues" evidence="4">
    <location>
        <begin position="212"/>
        <end position="221"/>
    </location>
</feature>
<feature type="compositionally biased region" description="Basic and acidic residues" evidence="4">
    <location>
        <begin position="588"/>
        <end position="617"/>
    </location>
</feature>
<evidence type="ECO:0000313" key="8">
    <source>
        <dbReference type="Proteomes" id="UP001328107"/>
    </source>
</evidence>
<dbReference type="InterPro" id="IPR028941">
    <property type="entry name" value="WHIM2_dom"/>
</dbReference>
<sequence>RMPVNGKGEVWKKNRLISGVEYIPTKEFFTTQSDLDSRISEYNSSTWKPRHDLNAKCTTWGNAKSAETKALGVLRDKFHPMLLKHIANKVSHSVLPLKDLIVVISKNCESLIKGEEVRMENGDDLVLSCQVKTIHKETTYTTYTVHDGTREILRVPSAHLRRPHELTPFDIETFIKLTCTFSDIDRSWQADEVYKKEFGMKEKLAPIFCKPQNGTKKGTTSSEDDDVIALPSLVKKEKRESNDSSKENGVKKTDKEKKPKKRKEENKETKEAVEKKKTKKEMKEEVAVNLESTDDEAPLSVLAEKMKGKKQKQGFLDKFLTTASPSSSKGSPSKKQKGKVTKAIEPLIALYKGEDPRMFVHECDSVIKTITKEMMDSRLESVRETNSGELSIETEILHVLLWRKAWHSLNAQALKLAKEERGAARESNRKELDGMEGKIVMEKMKERIKNEKAMKEMEEEEKGENYEKTMGKLQPSGVLLSSPHFPIALMISEFIFTRSNLFPSNCRLPMTEEIVDALSAKGKEKEVKAKKVTLPIVNILMEMLLQDDQIKKRYAFCDTSISKLKLDEYSVMELLRVLVCGERPSTKEERDKFKDEMEEGKDKEGKREEEGRSASPEEREEDEDEKEGDITLNEDDRLELVAALEDCDGRWDAIEGEKQGKLMEFLLNFFLDSAPFEIKTDVELQEEYDDLKKEKKELKIKMEETKTQIKVLKDAIGSRESIGLRLPRAESAKMYEAEETKNKQEKRMEEINTLIKSLEKELDLAKYGNRLDAMGRDRHDRRYMLMPHYAGLLIQSTGSAEWIEEDDGSEYFGFVPSEEEWRRVMSVKEWDELSEKLKNGSKSEKKLMKAMEKNKEKFESGLAWHKKVEENKKNDEMEDDDTVEDRLSGIEAVRREMTSLLEKSENGELLKVKEISILNRKTKEAHSIEKWISLLLELERLLVDRSKENNALFKVFRMVDDTMMHHSFIVWRSRVKGVTRLSELLMLMRIIDYRIVWNQKDIDREKEAKKKEAEEKRKKEEEKEEEGTWAAKGIHTRSGVESKDKKEVRDLMKKVIDLASGRLASTLNTLESDDERMMNLKDIEEECHRYSLERFKKVLRKNMERWRDEIETRIAHRIDQFDEFAIAVHKLL</sequence>
<feature type="region of interest" description="Disordered" evidence="4">
    <location>
        <begin position="320"/>
        <end position="339"/>
    </location>
</feature>
<feature type="domain" description="WAC" evidence="5">
    <location>
        <begin position="25"/>
        <end position="117"/>
    </location>
</feature>
<organism evidence="7 8">
    <name type="scientific">Pristionchus mayeri</name>
    <dbReference type="NCBI Taxonomy" id="1317129"/>
    <lineage>
        <taxon>Eukaryota</taxon>
        <taxon>Metazoa</taxon>
        <taxon>Ecdysozoa</taxon>
        <taxon>Nematoda</taxon>
        <taxon>Chromadorea</taxon>
        <taxon>Rhabditida</taxon>
        <taxon>Rhabditina</taxon>
        <taxon>Diplogasteromorpha</taxon>
        <taxon>Diplogasteroidea</taxon>
        <taxon>Neodiplogasteridae</taxon>
        <taxon>Pristionchus</taxon>
    </lineage>
</organism>
<evidence type="ECO:0000259" key="5">
    <source>
        <dbReference type="Pfam" id="PF10537"/>
    </source>
</evidence>
<gene>
    <name evidence="7" type="ORF">PMAYCL1PPCAC_18348</name>
</gene>
<evidence type="ECO:0000259" key="6">
    <source>
        <dbReference type="Pfam" id="PF15613"/>
    </source>
</evidence>
<reference evidence="8" key="1">
    <citation type="submission" date="2022-10" db="EMBL/GenBank/DDBJ databases">
        <title>Genome assembly of Pristionchus species.</title>
        <authorList>
            <person name="Yoshida K."/>
            <person name="Sommer R.J."/>
        </authorList>
    </citation>
    <scope>NUCLEOTIDE SEQUENCE [LARGE SCALE GENOMIC DNA]</scope>
    <source>
        <strain evidence="8">RS5460</strain>
    </source>
</reference>
<feature type="compositionally biased region" description="Basic and acidic residues" evidence="4">
    <location>
        <begin position="234"/>
        <end position="286"/>
    </location>
</feature>
<feature type="region of interest" description="Disordered" evidence="4">
    <location>
        <begin position="1006"/>
        <end position="1030"/>
    </location>
</feature>
<name>A0AAN5CPA4_9BILA</name>
<evidence type="ECO:0000256" key="3">
    <source>
        <dbReference type="SAM" id="Coils"/>
    </source>
</evidence>
<feature type="compositionally biased region" description="Acidic residues" evidence="4">
    <location>
        <begin position="618"/>
        <end position="632"/>
    </location>
</feature>
<dbReference type="GO" id="GO:0005634">
    <property type="term" value="C:nucleus"/>
    <property type="evidence" value="ECO:0007669"/>
    <property type="project" value="UniProtKB-SubCell"/>
</dbReference>